<dbReference type="RefSeq" id="XP_040702073.1">
    <property type="nucleotide sequence ID" value="XM_040839799.1"/>
</dbReference>
<dbReference type="VEuPathDB" id="FungiDB:ASPSYDRAFT_1045238"/>
<accession>A0A1L9TFQ4</accession>
<dbReference type="EMBL" id="KV878587">
    <property type="protein sequence ID" value="OJJ58267.1"/>
    <property type="molecule type" value="Genomic_DNA"/>
</dbReference>
<keyword evidence="2" id="KW-1185">Reference proteome</keyword>
<reference evidence="2" key="1">
    <citation type="journal article" date="2017" name="Genome Biol.">
        <title>Comparative genomics reveals high biological diversity and specific adaptations in the industrially and medically important fungal genus Aspergillus.</title>
        <authorList>
            <person name="de Vries R.P."/>
            <person name="Riley R."/>
            <person name="Wiebenga A."/>
            <person name="Aguilar-Osorio G."/>
            <person name="Amillis S."/>
            <person name="Uchima C.A."/>
            <person name="Anderluh G."/>
            <person name="Asadollahi M."/>
            <person name="Askin M."/>
            <person name="Barry K."/>
            <person name="Battaglia E."/>
            <person name="Bayram O."/>
            <person name="Benocci T."/>
            <person name="Braus-Stromeyer S.A."/>
            <person name="Caldana C."/>
            <person name="Canovas D."/>
            <person name="Cerqueira G.C."/>
            <person name="Chen F."/>
            <person name="Chen W."/>
            <person name="Choi C."/>
            <person name="Clum A."/>
            <person name="Dos Santos R.A."/>
            <person name="Damasio A.R."/>
            <person name="Diallinas G."/>
            <person name="Emri T."/>
            <person name="Fekete E."/>
            <person name="Flipphi M."/>
            <person name="Freyberg S."/>
            <person name="Gallo A."/>
            <person name="Gournas C."/>
            <person name="Habgood R."/>
            <person name="Hainaut M."/>
            <person name="Harispe M.L."/>
            <person name="Henrissat B."/>
            <person name="Hilden K.S."/>
            <person name="Hope R."/>
            <person name="Hossain A."/>
            <person name="Karabika E."/>
            <person name="Karaffa L."/>
            <person name="Karanyi Z."/>
            <person name="Krasevec N."/>
            <person name="Kuo A."/>
            <person name="Kusch H."/>
            <person name="LaButti K."/>
            <person name="Lagendijk E.L."/>
            <person name="Lapidus A."/>
            <person name="Levasseur A."/>
            <person name="Lindquist E."/>
            <person name="Lipzen A."/>
            <person name="Logrieco A.F."/>
            <person name="MacCabe A."/>
            <person name="Maekelae M.R."/>
            <person name="Malavazi I."/>
            <person name="Melin P."/>
            <person name="Meyer V."/>
            <person name="Mielnichuk N."/>
            <person name="Miskei M."/>
            <person name="Molnar A.P."/>
            <person name="Mule G."/>
            <person name="Ngan C.Y."/>
            <person name="Orejas M."/>
            <person name="Orosz E."/>
            <person name="Ouedraogo J.P."/>
            <person name="Overkamp K.M."/>
            <person name="Park H.-S."/>
            <person name="Perrone G."/>
            <person name="Piumi F."/>
            <person name="Punt P.J."/>
            <person name="Ram A.F."/>
            <person name="Ramon A."/>
            <person name="Rauscher S."/>
            <person name="Record E."/>
            <person name="Riano-Pachon D.M."/>
            <person name="Robert V."/>
            <person name="Roehrig J."/>
            <person name="Ruller R."/>
            <person name="Salamov A."/>
            <person name="Salih N.S."/>
            <person name="Samson R.A."/>
            <person name="Sandor E."/>
            <person name="Sanguinetti M."/>
            <person name="Schuetze T."/>
            <person name="Sepcic K."/>
            <person name="Shelest E."/>
            <person name="Sherlock G."/>
            <person name="Sophianopoulou V."/>
            <person name="Squina F.M."/>
            <person name="Sun H."/>
            <person name="Susca A."/>
            <person name="Todd R.B."/>
            <person name="Tsang A."/>
            <person name="Unkles S.E."/>
            <person name="van de Wiele N."/>
            <person name="van Rossen-Uffink D."/>
            <person name="Oliveira J.V."/>
            <person name="Vesth T.C."/>
            <person name="Visser J."/>
            <person name="Yu J.-H."/>
            <person name="Zhou M."/>
            <person name="Andersen M.R."/>
            <person name="Archer D.B."/>
            <person name="Baker S.E."/>
            <person name="Benoit I."/>
            <person name="Brakhage A.A."/>
            <person name="Braus G.H."/>
            <person name="Fischer R."/>
            <person name="Frisvad J.C."/>
            <person name="Goldman G.H."/>
            <person name="Houbraken J."/>
            <person name="Oakley B."/>
            <person name="Pocsi I."/>
            <person name="Scazzocchio C."/>
            <person name="Seiboth B."/>
            <person name="vanKuyk P.A."/>
            <person name="Wortman J."/>
            <person name="Dyer P.S."/>
            <person name="Grigoriev I.V."/>
        </authorList>
    </citation>
    <scope>NUCLEOTIDE SEQUENCE [LARGE SCALE GENOMIC DNA]</scope>
    <source>
        <strain evidence="2">CBS 593.65</strain>
    </source>
</reference>
<dbReference type="Proteomes" id="UP000184356">
    <property type="component" value="Unassembled WGS sequence"/>
</dbReference>
<evidence type="ECO:0000313" key="2">
    <source>
        <dbReference type="Proteomes" id="UP000184356"/>
    </source>
</evidence>
<organism evidence="1 2">
    <name type="scientific">Aspergillus sydowii CBS 593.65</name>
    <dbReference type="NCBI Taxonomy" id="1036612"/>
    <lineage>
        <taxon>Eukaryota</taxon>
        <taxon>Fungi</taxon>
        <taxon>Dikarya</taxon>
        <taxon>Ascomycota</taxon>
        <taxon>Pezizomycotina</taxon>
        <taxon>Eurotiomycetes</taxon>
        <taxon>Eurotiomycetidae</taxon>
        <taxon>Eurotiales</taxon>
        <taxon>Aspergillaceae</taxon>
        <taxon>Aspergillus</taxon>
        <taxon>Aspergillus subgen. Nidulantes</taxon>
    </lineage>
</organism>
<dbReference type="AlphaFoldDB" id="A0A1L9TFQ4"/>
<dbReference type="GeneID" id="63755872"/>
<protein>
    <submittedName>
        <fullName evidence="1">Uncharacterized protein</fullName>
    </submittedName>
</protein>
<evidence type="ECO:0000313" key="1">
    <source>
        <dbReference type="EMBL" id="OJJ58267.1"/>
    </source>
</evidence>
<gene>
    <name evidence="1" type="ORF">ASPSYDRAFT_1045238</name>
</gene>
<name>A0A1L9TFQ4_9EURO</name>
<sequence length="152" mass="17105">MSLLLLHAKISSSNYTRYISCSLSASVLGYSRGSRNCMVICVLDVMVNTVNVLRLLTVLEPRKTRHKMLGFRWMKPAPLSPSGAIALWTKQQDNRFRRRFPRRKKGWGGGGGEEGEQKQNRDITCACYFSLEFCSVSTGHVIVLLAVDFIGF</sequence>
<proteinExistence type="predicted"/>